<dbReference type="InterPro" id="IPR016039">
    <property type="entry name" value="Thiolase-like"/>
</dbReference>
<dbReference type="Gene3D" id="3.40.47.10">
    <property type="match status" value="1"/>
</dbReference>
<dbReference type="Pfam" id="PF00108">
    <property type="entry name" value="Thiolase_N"/>
    <property type="match status" value="1"/>
</dbReference>
<organism evidence="4">
    <name type="scientific">freshwater metagenome</name>
    <dbReference type="NCBI Taxonomy" id="449393"/>
    <lineage>
        <taxon>unclassified sequences</taxon>
        <taxon>metagenomes</taxon>
        <taxon>ecological metagenomes</taxon>
    </lineage>
</organism>
<dbReference type="PANTHER" id="PTHR42870">
    <property type="entry name" value="ACETYL-COA C-ACETYLTRANSFERASE"/>
    <property type="match status" value="1"/>
</dbReference>
<dbReference type="Pfam" id="PF22691">
    <property type="entry name" value="Thiolase_C_1"/>
    <property type="match status" value="1"/>
</dbReference>
<dbReference type="GO" id="GO:0016747">
    <property type="term" value="F:acyltransferase activity, transferring groups other than amino-acyl groups"/>
    <property type="evidence" value="ECO:0007669"/>
    <property type="project" value="InterPro"/>
</dbReference>
<evidence type="ECO:0000259" key="2">
    <source>
        <dbReference type="Pfam" id="PF22691"/>
    </source>
</evidence>
<reference evidence="4" key="1">
    <citation type="submission" date="2020-05" db="EMBL/GenBank/DDBJ databases">
        <authorList>
            <person name="Chiriac C."/>
            <person name="Salcher M."/>
            <person name="Ghai R."/>
            <person name="Kavagutti S V."/>
        </authorList>
    </citation>
    <scope>NUCLEOTIDE SEQUENCE</scope>
</reference>
<dbReference type="CDD" id="cd00829">
    <property type="entry name" value="SCP-x_thiolase"/>
    <property type="match status" value="1"/>
</dbReference>
<dbReference type="SUPFAM" id="SSF53901">
    <property type="entry name" value="Thiolase-like"/>
    <property type="match status" value="2"/>
</dbReference>
<dbReference type="InterPro" id="IPR002155">
    <property type="entry name" value="Thiolase"/>
</dbReference>
<sequence length="412" mass="42219">MAQPCSITGVGITPFSKGSGATVAELAEKAALEAIADSGLDPADIGVVIFGNATQGAMEGQHGIRGQLALANLSLGIIPVINVENACCSATTALQVATAYLGAGMVEHALVVGSEVMTQAGPDTVLAAFEGSWDVANRDASFARLAALGSSTLVPDDAESLDTRTVFMDIYASFARDHMARFGSTREQFAAVSAKNHAHSVHNPNAQFRKPFTVDEVLAARAVVWPLTIPMCSPISDGAAAAVVSSASRASNAARAVTIRGMALGHGGSWDGIDPSQHVSPRTARRAYAEAGLTPADVDVAEVHDATAIGEVQQVEHMGLVEYGDGGRAAERGDTALGGRIPVNPSGGLESRGHPIGATGLAQIHELVLQLRGEAGARQVEGARIALAENSGGLTGIEEAAVAITLLERAVR</sequence>
<proteinExistence type="predicted"/>
<evidence type="ECO:0000313" key="4">
    <source>
        <dbReference type="EMBL" id="CAB5004148.1"/>
    </source>
</evidence>
<accession>A0A6J7PG87</accession>
<feature type="domain" description="Thiolase N-terminal" evidence="1">
    <location>
        <begin position="10"/>
        <end position="213"/>
    </location>
</feature>
<dbReference type="AlphaFoldDB" id="A0A6J7PG87"/>
<evidence type="ECO:0000259" key="1">
    <source>
        <dbReference type="Pfam" id="PF00108"/>
    </source>
</evidence>
<dbReference type="PANTHER" id="PTHR42870:SF1">
    <property type="entry name" value="NON-SPECIFIC LIPID-TRANSFER PROTEIN-LIKE 2"/>
    <property type="match status" value="1"/>
</dbReference>
<gene>
    <name evidence="3" type="ORF">UFOPK3773_01800</name>
    <name evidence="4" type="ORF">UFOPK3992_00859</name>
</gene>
<dbReference type="PIRSF" id="PIRSF000429">
    <property type="entry name" value="Ac-CoA_Ac_transf"/>
    <property type="match status" value="1"/>
</dbReference>
<name>A0A6J7PG87_9ZZZZ</name>
<dbReference type="EMBL" id="CAFBOZ010000107">
    <property type="protein sequence ID" value="CAB5004148.1"/>
    <property type="molecule type" value="Genomic_DNA"/>
</dbReference>
<dbReference type="InterPro" id="IPR055140">
    <property type="entry name" value="Thiolase_C_2"/>
</dbReference>
<evidence type="ECO:0000313" key="3">
    <source>
        <dbReference type="EMBL" id="CAB4957754.1"/>
    </source>
</evidence>
<feature type="domain" description="Thiolase C-terminal" evidence="2">
    <location>
        <begin position="281"/>
        <end position="397"/>
    </location>
</feature>
<dbReference type="EMBL" id="CAFBNF010000244">
    <property type="protein sequence ID" value="CAB4957754.1"/>
    <property type="molecule type" value="Genomic_DNA"/>
</dbReference>
<dbReference type="InterPro" id="IPR020616">
    <property type="entry name" value="Thiolase_N"/>
</dbReference>
<protein>
    <submittedName>
        <fullName evidence="4">Unannotated protein</fullName>
    </submittedName>
</protein>